<evidence type="ECO:0008006" key="3">
    <source>
        <dbReference type="Google" id="ProtNLM"/>
    </source>
</evidence>
<dbReference type="AlphaFoldDB" id="A0A6I2MNC4"/>
<dbReference type="Proteomes" id="UP000443153">
    <property type="component" value="Unassembled WGS sequence"/>
</dbReference>
<dbReference type="InterPro" id="IPR011989">
    <property type="entry name" value="ARM-like"/>
</dbReference>
<accession>A0A6I2MNC4</accession>
<dbReference type="Gene3D" id="1.25.10.10">
    <property type="entry name" value="Leucine-rich Repeat Variant"/>
    <property type="match status" value="1"/>
</dbReference>
<dbReference type="EMBL" id="WKJH01000004">
    <property type="protein sequence ID" value="MRX63980.1"/>
    <property type="molecule type" value="Genomic_DNA"/>
</dbReference>
<protein>
    <recommendedName>
        <fullName evidence="3">HEAT repeat domain-containing protein</fullName>
    </recommendedName>
</protein>
<proteinExistence type="predicted"/>
<sequence>MISEFIFYSENGSKEEKNTYIEHKIHIRELLNDNFNREVLASTLMELRRDVSGQALKQLIDLYKNLGLHLDAYKKLESWRWEMVSKGILELSHMQVTESYQYIVRFINDKRSVIRKQAEIATITLKNEGISYFMDTTKYKISEWQQLSLLEILRNNKDFKPPQFKTWLTSKNKHVVLFALRLIKHYNQNDARASLIELLKHRNDQIKLEAIECLKIFNVVEAKDMLKKVFWRCSTEVKISILGAISLLGDQGDIVFLRKIERKKLDFTVKSKALSAINTILPETIMPTEGIENVTNNEMPDDIIEKKEIEEFNDENPIEHREETSKEIFQEELNIPDSGDESESKIPSKKEVHIEVGQENLDFLPIVVSESEENILYNAIGSDAIKDEIELKNKEEIEGFESSMFDLSETTLDFLPIVVSNEPKEEKQEDNTDFDIVNNEINTTIMDREEKESDNPEFEFTVQDLTFLPIVVEEELKNIIDNDEVKFPKPEEEVENDFNEKIIDEGKTVIEEILENNLANEQSMNKELIDEEDNVFIDWPISQEFQQDNVNQAPKEDIESILSLIPKPYEFDNETAVLIRLLSDIEELGDHREIPFLLDLLLEESRPLIQERIQNVVYTIERRIDPKVKSVRHSIFEELFHSCDTESKLILLDEIVAVGDNKEISFLTGLLKDPNIEISAKAESTLAQLKERLSEKTLKEMDVETNVLSDSHENSLVNEDDDLLTFTDEFALVGPGGNAIKNMSQSFLNKNQDFGLLFQLRSIPNRLLEKLNG</sequence>
<comment type="caution">
    <text evidence="1">The sequence shown here is derived from an EMBL/GenBank/DDBJ whole genome shotgun (WGS) entry which is preliminary data.</text>
</comment>
<dbReference type="InterPro" id="IPR016024">
    <property type="entry name" value="ARM-type_fold"/>
</dbReference>
<dbReference type="SUPFAM" id="SSF48371">
    <property type="entry name" value="ARM repeat"/>
    <property type="match status" value="1"/>
</dbReference>
<evidence type="ECO:0000313" key="1">
    <source>
        <dbReference type="EMBL" id="MRX63980.1"/>
    </source>
</evidence>
<gene>
    <name evidence="1" type="ORF">GJ691_07340</name>
</gene>
<dbReference type="OrthoDB" id="1454284at2"/>
<organism evidence="1 2">
    <name type="scientific">Maribacter luteus</name>
    <dbReference type="NCBI Taxonomy" id="2594478"/>
    <lineage>
        <taxon>Bacteria</taxon>
        <taxon>Pseudomonadati</taxon>
        <taxon>Bacteroidota</taxon>
        <taxon>Flavobacteriia</taxon>
        <taxon>Flavobacteriales</taxon>
        <taxon>Flavobacteriaceae</taxon>
        <taxon>Maribacter</taxon>
    </lineage>
</organism>
<name>A0A6I2MNC4_9FLAO</name>
<reference evidence="1 2" key="1">
    <citation type="submission" date="2019-11" db="EMBL/GenBank/DDBJ databases">
        <title>Maribacter lutea sp. nov., a marine bacterium isolated from intertidal sand.</title>
        <authorList>
            <person name="Liu A."/>
        </authorList>
    </citation>
    <scope>NUCLEOTIDE SEQUENCE [LARGE SCALE GENOMIC DNA]</scope>
    <source>
        <strain evidence="1 2">RZ05</strain>
    </source>
</reference>
<keyword evidence="2" id="KW-1185">Reference proteome</keyword>
<evidence type="ECO:0000313" key="2">
    <source>
        <dbReference type="Proteomes" id="UP000443153"/>
    </source>
</evidence>
<dbReference type="RefSeq" id="WP_154365362.1">
    <property type="nucleotide sequence ID" value="NZ_WKJH01000004.1"/>
</dbReference>